<organism evidence="2 3">
    <name type="scientific">Bartonella tamiae Th239</name>
    <dbReference type="NCBI Taxonomy" id="1094558"/>
    <lineage>
        <taxon>Bacteria</taxon>
        <taxon>Pseudomonadati</taxon>
        <taxon>Pseudomonadota</taxon>
        <taxon>Alphaproteobacteria</taxon>
        <taxon>Hyphomicrobiales</taxon>
        <taxon>Bartonellaceae</taxon>
        <taxon>Bartonella</taxon>
    </lineage>
</organism>
<dbReference type="Pfam" id="PF06568">
    <property type="entry name" value="YjiS-like"/>
    <property type="match status" value="1"/>
</dbReference>
<evidence type="ECO:0000259" key="1">
    <source>
        <dbReference type="Pfam" id="PF06568"/>
    </source>
</evidence>
<name>J0QZF7_9HYPH</name>
<dbReference type="PATRIC" id="fig|1094558.3.peg.250"/>
<keyword evidence="3" id="KW-1185">Reference proteome</keyword>
<gene>
    <name evidence="2" type="ORF">ME5_00221</name>
</gene>
<dbReference type="EMBL" id="AIMB01000002">
    <property type="protein sequence ID" value="EJF91526.1"/>
    <property type="molecule type" value="Genomic_DNA"/>
</dbReference>
<feature type="domain" description="YjiS-like" evidence="1">
    <location>
        <begin position="4"/>
        <end position="38"/>
    </location>
</feature>
<comment type="caution">
    <text evidence="2">The sequence shown here is derived from an EMBL/GenBank/DDBJ whole genome shotgun (WGS) entry which is preliminary data.</text>
</comment>
<dbReference type="eggNOG" id="COG5457">
    <property type="taxonomic scope" value="Bacteria"/>
</dbReference>
<dbReference type="AlphaFoldDB" id="J0QZF7"/>
<protein>
    <recommendedName>
        <fullName evidence="1">YjiS-like domain-containing protein</fullName>
    </recommendedName>
</protein>
<dbReference type="OrthoDB" id="8244198at2"/>
<evidence type="ECO:0000313" key="2">
    <source>
        <dbReference type="EMBL" id="EJF91526.1"/>
    </source>
</evidence>
<dbReference type="Proteomes" id="UP000008952">
    <property type="component" value="Unassembled WGS sequence"/>
</dbReference>
<reference evidence="2 3" key="1">
    <citation type="submission" date="2012-03" db="EMBL/GenBank/DDBJ databases">
        <title>The Genome Sequence of Bartonella tamiae Th239.</title>
        <authorList>
            <consortium name="The Broad Institute Genome Sequencing Platform"/>
            <consortium name="The Broad Institute Genome Sequencing Center for Infectious Disease"/>
            <person name="Feldgarden M."/>
            <person name="Kirby J."/>
            <person name="Kosoy M."/>
            <person name="Birtles R."/>
            <person name="Probert W.S."/>
            <person name="Chiaraviglio L."/>
            <person name="Young S.K."/>
            <person name="Zeng Q."/>
            <person name="Gargeya S."/>
            <person name="Fitzgerald M."/>
            <person name="Haas B."/>
            <person name="Abouelleil A."/>
            <person name="Alvarado L."/>
            <person name="Arachchi H.M."/>
            <person name="Berlin A."/>
            <person name="Chapman S.B."/>
            <person name="Gearin G."/>
            <person name="Goldberg J."/>
            <person name="Griggs A."/>
            <person name="Gujja S."/>
            <person name="Hansen M."/>
            <person name="Heiman D."/>
            <person name="Howarth C."/>
            <person name="Larimer J."/>
            <person name="Lui A."/>
            <person name="MacDonald P.J.P."/>
            <person name="McCowen C."/>
            <person name="Montmayeur A."/>
            <person name="Murphy C."/>
            <person name="Neiman D."/>
            <person name="Pearson M."/>
            <person name="Priest M."/>
            <person name="Roberts A."/>
            <person name="Saif S."/>
            <person name="Shea T."/>
            <person name="Sisk P."/>
            <person name="Stolte C."/>
            <person name="Sykes S."/>
            <person name="Wortman J."/>
            <person name="Nusbaum C."/>
            <person name="Birren B."/>
        </authorList>
    </citation>
    <scope>NUCLEOTIDE SEQUENCE [LARGE SCALE GENOMIC DNA]</scope>
    <source>
        <strain evidence="2 3">Th239</strain>
    </source>
</reference>
<evidence type="ECO:0000313" key="3">
    <source>
        <dbReference type="Proteomes" id="UP000008952"/>
    </source>
</evidence>
<dbReference type="RefSeq" id="WP_008037606.1">
    <property type="nucleotide sequence ID" value="NZ_JH725147.1"/>
</dbReference>
<sequence length="47" mass="5652">MNILRSFNNWRRYRTTVNELNRLSAHELNDLGINRSEIPAIARRTIR</sequence>
<accession>J0QZF7</accession>
<dbReference type="HOGENOM" id="CLU_178481_3_1_5"/>
<proteinExistence type="predicted"/>
<dbReference type="InterPro" id="IPR009506">
    <property type="entry name" value="YjiS-like"/>
</dbReference>